<feature type="compositionally biased region" description="Low complexity" evidence="1">
    <location>
        <begin position="46"/>
        <end position="78"/>
    </location>
</feature>
<feature type="region of interest" description="Disordered" evidence="1">
    <location>
        <begin position="1"/>
        <end position="85"/>
    </location>
</feature>
<proteinExistence type="predicted"/>
<feature type="compositionally biased region" description="Basic and acidic residues" evidence="1">
    <location>
        <begin position="33"/>
        <end position="45"/>
    </location>
</feature>
<name>A0A7G9W3H9_9CAUD</name>
<accession>A0A7G9W3H9</accession>
<protein>
    <submittedName>
        <fullName evidence="2">Uncharacterized protein</fullName>
    </submittedName>
</protein>
<organism evidence="2">
    <name type="scientific">Bacteroides phage F2</name>
    <dbReference type="NCBI Taxonomy" id="2762303"/>
    <lineage>
        <taxon>Viruses</taxon>
        <taxon>Duplodnaviria</taxon>
        <taxon>Heunggongvirae</taxon>
        <taxon>Uroviricota</taxon>
        <taxon>Caudoviricetes</taxon>
    </lineage>
</organism>
<dbReference type="EMBL" id="MT806186">
    <property type="protein sequence ID" value="QNO13192.1"/>
    <property type="molecule type" value="Genomic_DNA"/>
</dbReference>
<evidence type="ECO:0000313" key="2">
    <source>
        <dbReference type="EMBL" id="QNO13192.1"/>
    </source>
</evidence>
<gene>
    <name evidence="2" type="ORF">BacuniF2_00021</name>
</gene>
<sequence length="167" mass="18603">MENALLGLISKFTENREAASEAGPAPKPRKQAKQVEKEPQPKPEVENPQAEAAAPQTEQTAAEPAPAEPAAPAEQPAQNKEYTEVDVRAAMHKVRQRIEGENYKEQPDSEGYKKWHKVLTGWFKNTAAFCGAEKPSALPDSQSRYQFIQCCEHVKVENDELVEDCPF</sequence>
<evidence type="ECO:0000256" key="1">
    <source>
        <dbReference type="SAM" id="MobiDB-lite"/>
    </source>
</evidence>
<reference evidence="2" key="1">
    <citation type="submission" date="2020-07" db="EMBL/GenBank/DDBJ databases">
        <title>Isolation of gut associated lytic bacteriophages infecting Bacteroides uniformis.</title>
        <authorList>
            <person name="Hedzet S."/>
            <person name="Accetto T."/>
            <person name="Rupnik M."/>
        </authorList>
    </citation>
    <scope>NUCLEOTIDE SEQUENCE</scope>
</reference>